<evidence type="ECO:0000256" key="1">
    <source>
        <dbReference type="ARBA" id="ARBA00005143"/>
    </source>
</evidence>
<dbReference type="SUPFAM" id="SSF51569">
    <property type="entry name" value="Aldolase"/>
    <property type="match status" value="1"/>
</dbReference>
<keyword evidence="8" id="KW-1185">Reference proteome</keyword>
<feature type="domain" description="Pyruvate carboxyltransferase" evidence="7">
    <location>
        <begin position="130"/>
        <end position="397"/>
    </location>
</feature>
<keyword evidence="5" id="KW-0456">Lyase</keyword>
<dbReference type="eggNOG" id="KOG2368">
    <property type="taxonomic scope" value="Eukaryota"/>
</dbReference>
<dbReference type="InterPro" id="IPR043594">
    <property type="entry name" value="HMGL"/>
</dbReference>
<dbReference type="PaxDb" id="3827-XP_004493382.1"/>
<reference evidence="9" key="2">
    <citation type="submission" date="2025-08" db="UniProtKB">
        <authorList>
            <consortium name="RefSeq"/>
        </authorList>
    </citation>
    <scope>IDENTIFICATION</scope>
    <source>
        <tissue evidence="9">Etiolated seedlings</tissue>
    </source>
</reference>
<accession>A0A1S2XTH9</accession>
<proteinExistence type="inferred from homology"/>
<evidence type="ECO:0000256" key="3">
    <source>
        <dbReference type="ARBA" id="ARBA00012910"/>
    </source>
</evidence>
<dbReference type="FunFam" id="3.20.20.70:FF:000038">
    <property type="entry name" value="Hydroxymethylglutaryl-CoA lyase, mitochondrial"/>
    <property type="match status" value="1"/>
</dbReference>
<name>A0A1S2XTH9_CICAR</name>
<comment type="similarity">
    <text evidence="2">Belongs to the HMG-CoA lyase family.</text>
</comment>
<evidence type="ECO:0000256" key="4">
    <source>
        <dbReference type="ARBA" id="ARBA00022723"/>
    </source>
</evidence>
<evidence type="ECO:0000313" key="8">
    <source>
        <dbReference type="Proteomes" id="UP000087171"/>
    </source>
</evidence>
<reference evidence="8" key="1">
    <citation type="journal article" date="2013" name="Nat. Biotechnol.">
        <title>Draft genome sequence of chickpea (Cicer arietinum) provides a resource for trait improvement.</title>
        <authorList>
            <person name="Varshney R.K."/>
            <person name="Song C."/>
            <person name="Saxena R.K."/>
            <person name="Azam S."/>
            <person name="Yu S."/>
            <person name="Sharpe A.G."/>
            <person name="Cannon S."/>
            <person name="Baek J."/>
            <person name="Rosen B.D."/>
            <person name="Tar'an B."/>
            <person name="Millan T."/>
            <person name="Zhang X."/>
            <person name="Ramsay L.D."/>
            <person name="Iwata A."/>
            <person name="Wang Y."/>
            <person name="Nelson W."/>
            <person name="Farmer A.D."/>
            <person name="Gaur P.M."/>
            <person name="Soderlund C."/>
            <person name="Penmetsa R.V."/>
            <person name="Xu C."/>
            <person name="Bharti A.K."/>
            <person name="He W."/>
            <person name="Winter P."/>
            <person name="Zhao S."/>
            <person name="Hane J.K."/>
            <person name="Carrasquilla-Garcia N."/>
            <person name="Condie J.A."/>
            <person name="Upadhyaya H.D."/>
            <person name="Luo M.C."/>
            <person name="Thudi M."/>
            <person name="Gowda C.L."/>
            <person name="Singh N.P."/>
            <person name="Lichtenzveig J."/>
            <person name="Gali K.K."/>
            <person name="Rubio J."/>
            <person name="Nadarajan N."/>
            <person name="Dolezel J."/>
            <person name="Bansal K.C."/>
            <person name="Xu X."/>
            <person name="Edwards D."/>
            <person name="Zhang G."/>
            <person name="Kahl G."/>
            <person name="Gil J."/>
            <person name="Singh K.B."/>
            <person name="Datta S.K."/>
            <person name="Jackson S.A."/>
            <person name="Wang J."/>
            <person name="Cook D.R."/>
        </authorList>
    </citation>
    <scope>NUCLEOTIDE SEQUENCE [LARGE SCALE GENOMIC DNA]</scope>
    <source>
        <strain evidence="8">cv. CDC Frontier</strain>
    </source>
</reference>
<dbReference type="PANTHER" id="PTHR42738">
    <property type="entry name" value="HYDROXYMETHYLGLUTARYL-COA LYASE"/>
    <property type="match status" value="1"/>
</dbReference>
<dbReference type="Proteomes" id="UP000087171">
    <property type="component" value="Chromosome Ca3"/>
</dbReference>
<evidence type="ECO:0000313" key="9">
    <source>
        <dbReference type="RefSeq" id="XP_004493382.1"/>
    </source>
</evidence>
<dbReference type="CDD" id="cd07938">
    <property type="entry name" value="DRE_TIM_HMGL"/>
    <property type="match status" value="1"/>
</dbReference>
<dbReference type="GO" id="GO:0006552">
    <property type="term" value="P:L-leucine catabolic process"/>
    <property type="evidence" value="ECO:0007669"/>
    <property type="project" value="TreeGrafter"/>
</dbReference>
<dbReference type="Gene3D" id="3.20.20.70">
    <property type="entry name" value="Aldolase class I"/>
    <property type="match status" value="1"/>
</dbReference>
<dbReference type="InterPro" id="IPR013785">
    <property type="entry name" value="Aldolase_TIM"/>
</dbReference>
<dbReference type="OrthoDB" id="1905920at2759"/>
<dbReference type="UniPathway" id="UPA00896">
    <property type="reaction ID" value="UER00863"/>
</dbReference>
<evidence type="ECO:0000256" key="5">
    <source>
        <dbReference type="ARBA" id="ARBA00023239"/>
    </source>
</evidence>
<comment type="pathway">
    <text evidence="1">Metabolic intermediate metabolism; (S)-3-hydroxy-3-methylglutaryl-CoA degradation; acetoacetate from (S)-3-hydroxy-3-methylglutaryl-CoA: step 1/1.</text>
</comment>
<evidence type="ECO:0000256" key="2">
    <source>
        <dbReference type="ARBA" id="ARBA00009405"/>
    </source>
</evidence>
<gene>
    <name evidence="9" type="primary">LOC101499028</name>
</gene>
<dbReference type="PANTHER" id="PTHR42738:SF15">
    <property type="entry name" value="HYDROXYMETHYLGLUTARYL-COA LYASE"/>
    <property type="match status" value="1"/>
</dbReference>
<dbReference type="AlphaFoldDB" id="A0A1S2XTH9"/>
<protein>
    <recommendedName>
        <fullName evidence="3">hydroxymethylglutaryl-CoA lyase</fullName>
        <ecNumber evidence="3">4.1.3.4</ecNumber>
    </recommendedName>
</protein>
<dbReference type="Pfam" id="PF00682">
    <property type="entry name" value="HMGL-like"/>
    <property type="match status" value="1"/>
</dbReference>
<dbReference type="GO" id="GO:0046872">
    <property type="term" value="F:metal ion binding"/>
    <property type="evidence" value="ECO:0007669"/>
    <property type="project" value="UniProtKB-KW"/>
</dbReference>
<keyword evidence="4" id="KW-0479">Metal-binding</keyword>
<dbReference type="STRING" id="3827.A0A1S2XTH9"/>
<dbReference type="PROSITE" id="PS50991">
    <property type="entry name" value="PYR_CT"/>
    <property type="match status" value="1"/>
</dbReference>
<dbReference type="RefSeq" id="XP_004493382.1">
    <property type="nucleotide sequence ID" value="XM_004493325.3"/>
</dbReference>
<evidence type="ECO:0000256" key="6">
    <source>
        <dbReference type="ARBA" id="ARBA00049877"/>
    </source>
</evidence>
<sequence length="429" mass="46381">MYKIVQRLRFSNRAPLLTHSHFEQSQFVSDFSSHATFDTDPTISSYATTDRVRRVESLDFREITNRRELTNAFDKYNINILSGWLNWTSRANDNHHGANYVVNRHFKTDRKDRCTKEFSRKFLENVPDFVKIVEVGPRDGLQNEKVIVPTDVKIELIKLLVSSGLSVVEATSFVSPKWVPQLADAKDVLAAIRNVEGASFPVLTPNLKGFEAAVAAGAKEVAIFPAASESFSKANLNCGIEDNLTRCRDIASASRSLAIPVRGYVSCVVGCPLEGKIAPAKVAYVAKSLYEMGCSEISLGDTIGVGTPATVISMLEAVLDVVPIDKLAVHFHDTYGQALSNTLISLQMGISTVDSSVSGLGGCPYAKGATGNVATEDVVYMLNGLGVQTNVDLGKLMLAGDFICNHLGRASGSKAATALNKVTNNASKV</sequence>
<dbReference type="GO" id="GO:0004419">
    <property type="term" value="F:hydroxymethylglutaryl-CoA lyase activity"/>
    <property type="evidence" value="ECO:0007669"/>
    <property type="project" value="UniProtKB-EC"/>
</dbReference>
<dbReference type="NCBIfam" id="NF004283">
    <property type="entry name" value="PRK05692.1"/>
    <property type="match status" value="1"/>
</dbReference>
<dbReference type="GeneID" id="101499028"/>
<dbReference type="InterPro" id="IPR000891">
    <property type="entry name" value="PYR_CT"/>
</dbReference>
<evidence type="ECO:0000259" key="7">
    <source>
        <dbReference type="PROSITE" id="PS50991"/>
    </source>
</evidence>
<dbReference type="GO" id="GO:0046951">
    <property type="term" value="P:ketone body biosynthetic process"/>
    <property type="evidence" value="ECO:0007669"/>
    <property type="project" value="TreeGrafter"/>
</dbReference>
<dbReference type="EC" id="4.1.3.4" evidence="3"/>
<dbReference type="KEGG" id="cam:101499028"/>
<organism evidence="8 9">
    <name type="scientific">Cicer arietinum</name>
    <name type="common">Chickpea</name>
    <name type="synonym">Garbanzo</name>
    <dbReference type="NCBI Taxonomy" id="3827"/>
    <lineage>
        <taxon>Eukaryota</taxon>
        <taxon>Viridiplantae</taxon>
        <taxon>Streptophyta</taxon>
        <taxon>Embryophyta</taxon>
        <taxon>Tracheophyta</taxon>
        <taxon>Spermatophyta</taxon>
        <taxon>Magnoliopsida</taxon>
        <taxon>eudicotyledons</taxon>
        <taxon>Gunneridae</taxon>
        <taxon>Pentapetalae</taxon>
        <taxon>rosids</taxon>
        <taxon>fabids</taxon>
        <taxon>Fabales</taxon>
        <taxon>Fabaceae</taxon>
        <taxon>Papilionoideae</taxon>
        <taxon>50 kb inversion clade</taxon>
        <taxon>NPAAA clade</taxon>
        <taxon>Hologalegina</taxon>
        <taxon>IRL clade</taxon>
        <taxon>Cicereae</taxon>
        <taxon>Cicer</taxon>
    </lineage>
</organism>
<comment type="catalytic activity">
    <reaction evidence="6">
        <text>(3S)-3-hydroxy-3-methylglutaryl-CoA = acetoacetate + acetyl-CoA</text>
        <dbReference type="Rhea" id="RHEA:24404"/>
        <dbReference type="ChEBI" id="CHEBI:13705"/>
        <dbReference type="ChEBI" id="CHEBI:43074"/>
        <dbReference type="ChEBI" id="CHEBI:57288"/>
        <dbReference type="EC" id="4.1.3.4"/>
    </reaction>
</comment>